<evidence type="ECO:0000259" key="2">
    <source>
        <dbReference type="Pfam" id="PF05678"/>
    </source>
</evidence>
<dbReference type="AlphaFoldDB" id="A0AAV7F814"/>
<dbReference type="GO" id="GO:0005634">
    <property type="term" value="C:nucleus"/>
    <property type="evidence" value="ECO:0007669"/>
    <property type="project" value="TreeGrafter"/>
</dbReference>
<organism evidence="3 4">
    <name type="scientific">Aristolochia fimbriata</name>
    <name type="common">White veined hardy Dutchman's pipe vine</name>
    <dbReference type="NCBI Taxonomy" id="158543"/>
    <lineage>
        <taxon>Eukaryota</taxon>
        <taxon>Viridiplantae</taxon>
        <taxon>Streptophyta</taxon>
        <taxon>Embryophyta</taxon>
        <taxon>Tracheophyta</taxon>
        <taxon>Spermatophyta</taxon>
        <taxon>Magnoliopsida</taxon>
        <taxon>Magnoliidae</taxon>
        <taxon>Piperales</taxon>
        <taxon>Aristolochiaceae</taxon>
        <taxon>Aristolochia</taxon>
    </lineage>
</organism>
<accession>A0AAV7F814</accession>
<dbReference type="Proteomes" id="UP000825729">
    <property type="component" value="Unassembled WGS sequence"/>
</dbReference>
<proteinExistence type="predicted"/>
<reference evidence="3 4" key="1">
    <citation type="submission" date="2021-07" db="EMBL/GenBank/DDBJ databases">
        <title>The Aristolochia fimbriata genome: insights into angiosperm evolution, floral development and chemical biosynthesis.</title>
        <authorList>
            <person name="Jiao Y."/>
        </authorList>
    </citation>
    <scope>NUCLEOTIDE SEQUENCE [LARGE SCALE GENOMIC DNA]</scope>
    <source>
        <strain evidence="3">IBCAS-2021</strain>
        <tissue evidence="3">Leaf</tissue>
    </source>
</reference>
<feature type="compositionally biased region" description="Low complexity" evidence="1">
    <location>
        <begin position="29"/>
        <end position="55"/>
    </location>
</feature>
<sequence length="226" mass="24233">MSPSQFREANGQRASPLKISKESHLIHKSPPSSSSSSSSSTPPAVGAAVTVAATPKRQIDHHPHQQRHPVIIYTHSPKIIRTEARDFMALVQKLTGMSRSEDAPPPRPPSAEARPSSSEGNNSSRVVASDDSTSSSSSVLTDDQINDQVQAKAADPVSPVFDAHHNNPFFNDIPLFAPNSSDFFCSPPPSAYRYPDAVFASPNVGGTNTLSPSVMDVLNLKTYQGY</sequence>
<keyword evidence="4" id="KW-1185">Reference proteome</keyword>
<dbReference type="EMBL" id="JAINDJ010000002">
    <property type="protein sequence ID" value="KAG9456400.1"/>
    <property type="molecule type" value="Genomic_DNA"/>
</dbReference>
<dbReference type="InterPro" id="IPR008889">
    <property type="entry name" value="VQ"/>
</dbReference>
<evidence type="ECO:0000313" key="4">
    <source>
        <dbReference type="Proteomes" id="UP000825729"/>
    </source>
</evidence>
<gene>
    <name evidence="3" type="ORF">H6P81_000908</name>
</gene>
<dbReference type="PANTHER" id="PTHR33143">
    <property type="entry name" value="F16F4.1 PROTEIN-RELATED"/>
    <property type="match status" value="1"/>
</dbReference>
<feature type="region of interest" description="Disordered" evidence="1">
    <location>
        <begin position="97"/>
        <end position="141"/>
    </location>
</feature>
<evidence type="ECO:0000256" key="1">
    <source>
        <dbReference type="SAM" id="MobiDB-lite"/>
    </source>
</evidence>
<evidence type="ECO:0000313" key="3">
    <source>
        <dbReference type="EMBL" id="KAG9456400.1"/>
    </source>
</evidence>
<dbReference type="PANTHER" id="PTHR33143:SF76">
    <property type="entry name" value="VQ MOTIF-CONTAINING PROTEIN 8, CHLOROPLASTIC"/>
    <property type="match status" value="1"/>
</dbReference>
<name>A0AAV7F814_ARIFI</name>
<feature type="region of interest" description="Disordered" evidence="1">
    <location>
        <begin position="1"/>
        <end position="72"/>
    </location>
</feature>
<dbReference type="InterPro" id="IPR039607">
    <property type="entry name" value="VQ_8/17/18/20/21/25"/>
</dbReference>
<dbReference type="Pfam" id="PF05678">
    <property type="entry name" value="VQ"/>
    <property type="match status" value="1"/>
</dbReference>
<comment type="caution">
    <text evidence="3">The sequence shown here is derived from an EMBL/GenBank/DDBJ whole genome shotgun (WGS) entry which is preliminary data.</text>
</comment>
<protein>
    <recommendedName>
        <fullName evidence="2">VQ domain-containing protein</fullName>
    </recommendedName>
</protein>
<feature type="compositionally biased region" description="Low complexity" evidence="1">
    <location>
        <begin position="110"/>
        <end position="141"/>
    </location>
</feature>
<feature type="domain" description="VQ" evidence="2">
    <location>
        <begin position="74"/>
        <end position="98"/>
    </location>
</feature>